<dbReference type="SUPFAM" id="SSF48208">
    <property type="entry name" value="Six-hairpin glycosidases"/>
    <property type="match status" value="2"/>
</dbReference>
<dbReference type="Gene3D" id="1.50.10.10">
    <property type="match status" value="3"/>
</dbReference>
<dbReference type="EMBL" id="SEYY01022139">
    <property type="protein sequence ID" value="KAB7495766.1"/>
    <property type="molecule type" value="Genomic_DNA"/>
</dbReference>
<keyword evidence="4 9" id="KW-0136">Cellulose degradation</keyword>
<feature type="active site" evidence="8">
    <location>
        <position position="757"/>
    </location>
</feature>
<dbReference type="PROSITE" id="PS00698">
    <property type="entry name" value="GH9_3"/>
    <property type="match status" value="2"/>
</dbReference>
<evidence type="ECO:0000256" key="1">
    <source>
        <dbReference type="ARBA" id="ARBA00000966"/>
    </source>
</evidence>
<reference evidence="11 12" key="1">
    <citation type="journal article" date="2019" name="PLoS Biol.">
        <title>Sex chromosomes control vertical transmission of feminizing Wolbachia symbionts in an isopod.</title>
        <authorList>
            <person name="Becking T."/>
            <person name="Chebbi M.A."/>
            <person name="Giraud I."/>
            <person name="Moumen B."/>
            <person name="Laverre T."/>
            <person name="Caubet Y."/>
            <person name="Peccoud J."/>
            <person name="Gilbert C."/>
            <person name="Cordaux R."/>
        </authorList>
    </citation>
    <scope>NUCLEOTIDE SEQUENCE [LARGE SCALE GENOMIC DNA]</scope>
    <source>
        <strain evidence="11">ANa2</strain>
        <tissue evidence="11">Whole body excluding digestive tract and cuticle</tissue>
    </source>
</reference>
<protein>
    <recommendedName>
        <fullName evidence="9">Endoglucanase</fullName>
        <ecNumber evidence="9">3.2.1.4</ecNumber>
    </recommendedName>
</protein>
<dbReference type="EC" id="3.2.1.4" evidence="9"/>
<name>A0A5N5SP26_9CRUS</name>
<comment type="similarity">
    <text evidence="2 8 9">Belongs to the glycosyl hydrolase 9 (cellulase E) family.</text>
</comment>
<evidence type="ECO:0000256" key="8">
    <source>
        <dbReference type="PROSITE-ProRule" id="PRU10060"/>
    </source>
</evidence>
<comment type="caution">
    <text evidence="11">The sequence shown here is derived from an EMBL/GenBank/DDBJ whole genome shotgun (WGS) entry which is preliminary data.</text>
</comment>
<sequence>MKFLTITVILVGVVSVGLVKGQDGGCPATGQGPYDYSQALCMSVLFYEAQRSGYLPSDKRFDWRGDSALTDGQDVGHDLTGGYYDGQTDYARAAIRWGAEYFLKAHTSPTELWGQVGDGDIDHAYWGRPEEMTEYRPSAKIDANNPGSDLAGETAAALAAASIVFSSVDSTFSANCLQAAKELFELADNYRGNYNNAIPGSKNFYPSSAYVDELAWGALWLYRATYDTSYKDKASQYVDEYGILSNYTGFDWNNKYPGIMALGAEVDGDDKYYSALWGYAYYAATLVIDGADENRALAQQQVDYALGSTGRSFVNGFGVNPPQRCHHRSSSCPDEPAVCDYSAYDSPDPNPQVIYGAIAGGPDQNDQYTDSRDDYVHNEVACDYNAGLVKGQDGGCSATGQTPYDYSQALCMSILFYEAQRSGALPSDERFDWRGDSALTDGQDVGHDLTGGYYDAGDFVKFGFPMAYSVTLLGYSLLSYPDGYAIAGQTDYARAAIRSDLAGETAAALAAASIVFSSVDSTFSANCLQAAKELYELADNYRGNYNNAITGSTSFYASYSYEDELAWGALWLYRATGDSSYKDKASNYVDEYGLLSNDASWVHNFDWDNKNAGIMALGAEIGGDSKYNSALADYASFIRNNSPRTPQGMLYISQWGPLRHASNVAFILFRAASLGIDADANRALAQQQVDYALGSAGRSFVVGFGNNPPQRPHHRASSCPDEPATCDWNAYNSADPNPQVLYGAVVGGPDQNDQYTDSRDDYVHNEVACDYNAAFTGALAASVELH</sequence>
<evidence type="ECO:0000256" key="9">
    <source>
        <dbReference type="RuleBase" id="RU361166"/>
    </source>
</evidence>
<evidence type="ECO:0000313" key="11">
    <source>
        <dbReference type="EMBL" id="KAB7495766.1"/>
    </source>
</evidence>
<feature type="active site" evidence="8">
    <location>
        <position position="766"/>
    </location>
</feature>
<dbReference type="GO" id="GO:0008810">
    <property type="term" value="F:cellulase activity"/>
    <property type="evidence" value="ECO:0007669"/>
    <property type="project" value="UniProtKB-EC"/>
</dbReference>
<evidence type="ECO:0000313" key="12">
    <source>
        <dbReference type="Proteomes" id="UP000326759"/>
    </source>
</evidence>
<evidence type="ECO:0000256" key="3">
    <source>
        <dbReference type="ARBA" id="ARBA00022801"/>
    </source>
</evidence>
<feature type="active site" evidence="8">
    <location>
        <position position="379"/>
    </location>
</feature>
<dbReference type="Pfam" id="PF00759">
    <property type="entry name" value="Glyco_hydro_9"/>
    <property type="match status" value="5"/>
</dbReference>
<evidence type="ECO:0000256" key="4">
    <source>
        <dbReference type="ARBA" id="ARBA00023001"/>
    </source>
</evidence>
<feature type="signal peptide" evidence="9">
    <location>
        <begin position="1"/>
        <end position="21"/>
    </location>
</feature>
<keyword evidence="3 8" id="KW-0378">Hydrolase</keyword>
<dbReference type="PANTHER" id="PTHR22298">
    <property type="entry name" value="ENDO-1,4-BETA-GLUCANASE"/>
    <property type="match status" value="1"/>
</dbReference>
<feature type="domain" description="Glycoside hydrolase family 9" evidence="10">
    <location>
        <begin position="406"/>
        <end position="498"/>
    </location>
</feature>
<evidence type="ECO:0000256" key="2">
    <source>
        <dbReference type="ARBA" id="ARBA00007072"/>
    </source>
</evidence>
<gene>
    <name evidence="11" type="primary">celI_2</name>
    <name evidence="11" type="ORF">Anas_03326</name>
</gene>
<evidence type="ECO:0000256" key="5">
    <source>
        <dbReference type="ARBA" id="ARBA00023277"/>
    </source>
</evidence>
<feature type="domain" description="Glycoside hydrolase family 9" evidence="10">
    <location>
        <begin position="36"/>
        <end position="85"/>
    </location>
</feature>
<keyword evidence="12" id="KW-1185">Reference proteome</keyword>
<feature type="chain" id="PRO_5024469008" description="Endoglucanase" evidence="9">
    <location>
        <begin position="22"/>
        <end position="786"/>
    </location>
</feature>
<dbReference type="GO" id="GO:0030245">
    <property type="term" value="P:cellulose catabolic process"/>
    <property type="evidence" value="ECO:0007669"/>
    <property type="project" value="UniProtKB-KW"/>
</dbReference>
<dbReference type="InterPro" id="IPR012341">
    <property type="entry name" value="6hp_glycosidase-like_sf"/>
</dbReference>
<feature type="domain" description="Glycoside hydrolase family 9" evidence="10">
    <location>
        <begin position="86"/>
        <end position="265"/>
    </location>
</feature>
<comment type="catalytic activity">
    <reaction evidence="1 9">
        <text>Endohydrolysis of (1-&gt;4)-beta-D-glucosidic linkages in cellulose, lichenin and cereal beta-D-glucans.</text>
        <dbReference type="EC" id="3.2.1.4"/>
    </reaction>
</comment>
<organism evidence="11 12">
    <name type="scientific">Armadillidium nasatum</name>
    <dbReference type="NCBI Taxonomy" id="96803"/>
    <lineage>
        <taxon>Eukaryota</taxon>
        <taxon>Metazoa</taxon>
        <taxon>Ecdysozoa</taxon>
        <taxon>Arthropoda</taxon>
        <taxon>Crustacea</taxon>
        <taxon>Multicrustacea</taxon>
        <taxon>Malacostraca</taxon>
        <taxon>Eumalacostraca</taxon>
        <taxon>Peracarida</taxon>
        <taxon>Isopoda</taxon>
        <taxon>Oniscidea</taxon>
        <taxon>Crinocheta</taxon>
        <taxon>Armadillidiidae</taxon>
        <taxon>Armadillidium</taxon>
    </lineage>
</organism>
<dbReference type="InterPro" id="IPR001701">
    <property type="entry name" value="Glyco_hydro_9"/>
</dbReference>
<dbReference type="InterPro" id="IPR008928">
    <property type="entry name" value="6-hairpin_glycosidase_sf"/>
</dbReference>
<feature type="active site" evidence="8">
    <location>
        <position position="370"/>
    </location>
</feature>
<dbReference type="Proteomes" id="UP000326759">
    <property type="component" value="Unassembled WGS sequence"/>
</dbReference>
<keyword evidence="7 8" id="KW-0624">Polysaccharide degradation</keyword>
<evidence type="ECO:0000256" key="7">
    <source>
        <dbReference type="ARBA" id="ARBA00023326"/>
    </source>
</evidence>
<accession>A0A5N5SP26</accession>
<evidence type="ECO:0000256" key="6">
    <source>
        <dbReference type="ARBA" id="ARBA00023295"/>
    </source>
</evidence>
<keyword evidence="5 8" id="KW-0119">Carbohydrate metabolism</keyword>
<dbReference type="AlphaFoldDB" id="A0A5N5SP26"/>
<keyword evidence="6 8" id="KW-0326">Glycosidase</keyword>
<evidence type="ECO:0000259" key="10">
    <source>
        <dbReference type="Pfam" id="PF00759"/>
    </source>
</evidence>
<feature type="domain" description="Glycoside hydrolase family 9" evidence="10">
    <location>
        <begin position="287"/>
        <end position="389"/>
    </location>
</feature>
<dbReference type="InterPro" id="IPR033126">
    <property type="entry name" value="Glyco_hydro_9_Asp/Glu_AS"/>
</dbReference>
<keyword evidence="9" id="KW-0732">Signal</keyword>
<proteinExistence type="inferred from homology"/>
<dbReference type="OrthoDB" id="10257085at2759"/>
<feature type="domain" description="Glycoside hydrolase family 9" evidence="10">
    <location>
        <begin position="499"/>
        <end position="779"/>
    </location>
</feature>